<dbReference type="PANTHER" id="PTHR12835:SF5">
    <property type="entry name" value="BIOTIN--PROTEIN LIGASE"/>
    <property type="match status" value="1"/>
</dbReference>
<dbReference type="Proteomes" id="UP000603602">
    <property type="component" value="Unassembled WGS sequence"/>
</dbReference>
<keyword evidence="2" id="KW-0547">Nucleotide-binding</keyword>
<dbReference type="Pfam" id="PF03099">
    <property type="entry name" value="BPL_LplA_LipB"/>
    <property type="match status" value="1"/>
</dbReference>
<dbReference type="InterPro" id="IPR004143">
    <property type="entry name" value="BPL_LPL_catalytic"/>
</dbReference>
<evidence type="ECO:0000256" key="2">
    <source>
        <dbReference type="ARBA" id="ARBA00022741"/>
    </source>
</evidence>
<comment type="catalytic activity">
    <reaction evidence="6">
        <text>biotin + L-lysyl-[protein] + ATP = N(6)-biotinyl-L-lysyl-[protein] + AMP + diphosphate + H(+)</text>
        <dbReference type="Rhea" id="RHEA:11756"/>
        <dbReference type="Rhea" id="RHEA-COMP:9752"/>
        <dbReference type="Rhea" id="RHEA-COMP:10505"/>
        <dbReference type="ChEBI" id="CHEBI:15378"/>
        <dbReference type="ChEBI" id="CHEBI:29969"/>
        <dbReference type="ChEBI" id="CHEBI:30616"/>
        <dbReference type="ChEBI" id="CHEBI:33019"/>
        <dbReference type="ChEBI" id="CHEBI:57586"/>
        <dbReference type="ChEBI" id="CHEBI:83144"/>
        <dbReference type="ChEBI" id="CHEBI:456215"/>
        <dbReference type="EC" id="6.3.4.15"/>
    </reaction>
</comment>
<dbReference type="EMBL" id="JACYTO010000002">
    <property type="protein sequence ID" value="MBD8504425.1"/>
    <property type="molecule type" value="Genomic_DNA"/>
</dbReference>
<comment type="caution">
    <text evidence="8">The sequence shown here is derived from an EMBL/GenBank/DDBJ whole genome shotgun (WGS) entry which is preliminary data.</text>
</comment>
<keyword evidence="4" id="KW-0092">Biotin</keyword>
<evidence type="ECO:0000313" key="9">
    <source>
        <dbReference type="Proteomes" id="UP000603602"/>
    </source>
</evidence>
<keyword evidence="1 8" id="KW-0436">Ligase</keyword>
<keyword evidence="3" id="KW-0067">ATP-binding</keyword>
<protein>
    <recommendedName>
        <fullName evidence="5">biotin--[biotin carboxyl-carrier protein] ligase</fullName>
        <ecNumber evidence="5">6.3.4.15</ecNumber>
    </recommendedName>
</protein>
<dbReference type="RefSeq" id="WP_187719165.1">
    <property type="nucleotide sequence ID" value="NZ_JACTAH010000002.1"/>
</dbReference>
<dbReference type="SUPFAM" id="SSF50037">
    <property type="entry name" value="C-terminal domain of transcriptional repressors"/>
    <property type="match status" value="1"/>
</dbReference>
<name>A0ABR9BG27_9RHOO</name>
<dbReference type="EC" id="6.3.4.15" evidence="5"/>
<organism evidence="8 9">
    <name type="scientific">Thauera sedimentorum</name>
    <dbReference type="NCBI Taxonomy" id="2767595"/>
    <lineage>
        <taxon>Bacteria</taxon>
        <taxon>Pseudomonadati</taxon>
        <taxon>Pseudomonadota</taxon>
        <taxon>Betaproteobacteria</taxon>
        <taxon>Rhodocyclales</taxon>
        <taxon>Zoogloeaceae</taxon>
        <taxon>Thauera</taxon>
    </lineage>
</organism>
<evidence type="ECO:0000256" key="1">
    <source>
        <dbReference type="ARBA" id="ARBA00022598"/>
    </source>
</evidence>
<dbReference type="InterPro" id="IPR004408">
    <property type="entry name" value="Biotin_CoA_COase_ligase"/>
</dbReference>
<dbReference type="Gene3D" id="3.30.930.10">
    <property type="entry name" value="Bira Bifunctional Protein, Domain 2"/>
    <property type="match status" value="1"/>
</dbReference>
<gene>
    <name evidence="8" type="ORF">IFO67_16160</name>
</gene>
<dbReference type="InterPro" id="IPR003142">
    <property type="entry name" value="BPL_C"/>
</dbReference>
<sequence length="278" mass="28781">MTGTTPPFAPLHSPPGLALDPALTLAALGHRAGAFALRVVDECASTNSELVDHPPADDGRIHVLAAERQTAGRGRRGRQWQSWPGASLTFSALWRFAPGSPVPAGLSLVAGLALARALEKLGVQGLQLKWPNDVLVHGEKLAGILVELLPGRGRTPAAVIGIGVNLQLPADAHIPDQPGVTDLSAHGSPLPDRATLLGLLLAELHDLFELYATAGFAALRGAWQQRNAFADLPVRISGEGGELTGLCAGVDEDGALLIRGEAGLSRVLSGEVSLRAAG</sequence>
<dbReference type="Gene3D" id="2.30.30.100">
    <property type="match status" value="1"/>
</dbReference>
<accession>A0ABR9BG27</accession>
<dbReference type="CDD" id="cd16442">
    <property type="entry name" value="BPL"/>
    <property type="match status" value="1"/>
</dbReference>
<dbReference type="InterPro" id="IPR045864">
    <property type="entry name" value="aa-tRNA-synth_II/BPL/LPL"/>
</dbReference>
<dbReference type="PANTHER" id="PTHR12835">
    <property type="entry name" value="BIOTIN PROTEIN LIGASE"/>
    <property type="match status" value="1"/>
</dbReference>
<dbReference type="GO" id="GO:0004077">
    <property type="term" value="F:biotin--[biotin carboxyl-carrier protein] ligase activity"/>
    <property type="evidence" value="ECO:0007669"/>
    <property type="project" value="UniProtKB-EC"/>
</dbReference>
<evidence type="ECO:0000256" key="4">
    <source>
        <dbReference type="ARBA" id="ARBA00023267"/>
    </source>
</evidence>
<keyword evidence="9" id="KW-1185">Reference proteome</keyword>
<dbReference type="SUPFAM" id="SSF55681">
    <property type="entry name" value="Class II aaRS and biotin synthetases"/>
    <property type="match status" value="1"/>
</dbReference>
<dbReference type="NCBIfam" id="TIGR00121">
    <property type="entry name" value="birA_ligase"/>
    <property type="match status" value="1"/>
</dbReference>
<feature type="domain" description="BPL/LPL catalytic" evidence="7">
    <location>
        <begin position="29"/>
        <end position="212"/>
    </location>
</feature>
<proteinExistence type="predicted"/>
<dbReference type="Pfam" id="PF02237">
    <property type="entry name" value="BPL_C"/>
    <property type="match status" value="1"/>
</dbReference>
<evidence type="ECO:0000313" key="8">
    <source>
        <dbReference type="EMBL" id="MBD8504425.1"/>
    </source>
</evidence>
<dbReference type="InterPro" id="IPR008988">
    <property type="entry name" value="Transcriptional_repressor_C"/>
</dbReference>
<reference evidence="9" key="1">
    <citation type="submission" date="2023-07" db="EMBL/GenBank/DDBJ databases">
        <title>Thauera sp. CAU 1555 isolated from sand of Yaerae Beach.</title>
        <authorList>
            <person name="Kim W."/>
        </authorList>
    </citation>
    <scope>NUCLEOTIDE SEQUENCE [LARGE SCALE GENOMIC DNA]</scope>
    <source>
        <strain evidence="9">CAU 1555</strain>
    </source>
</reference>
<evidence type="ECO:0000259" key="7">
    <source>
        <dbReference type="PROSITE" id="PS51733"/>
    </source>
</evidence>
<dbReference type="PROSITE" id="PS51733">
    <property type="entry name" value="BPL_LPL_CATALYTIC"/>
    <property type="match status" value="1"/>
</dbReference>
<evidence type="ECO:0000256" key="3">
    <source>
        <dbReference type="ARBA" id="ARBA00022840"/>
    </source>
</evidence>
<evidence type="ECO:0000256" key="5">
    <source>
        <dbReference type="ARBA" id="ARBA00024227"/>
    </source>
</evidence>
<evidence type="ECO:0000256" key="6">
    <source>
        <dbReference type="ARBA" id="ARBA00047846"/>
    </source>
</evidence>